<dbReference type="Pfam" id="PF00297">
    <property type="entry name" value="Ribosomal_L3"/>
    <property type="match status" value="1"/>
</dbReference>
<feature type="region of interest" description="Disordered" evidence="5">
    <location>
        <begin position="1"/>
        <end position="21"/>
    </location>
</feature>
<accession>A0A7S2LYR3</accession>
<sequence>MGHLLEGRRRPAVPEIPEKETLENGHALRPVKPVLGSKRSGALAYKIGCMSLWDDWGEKHMVTVCQLDRLRVVQQMTLQKNGYEALQMGLGYRSTHRQKRAALGACIKAGVGPKHHICEFRVSSDCLLPVGHQITVRHFVPGQWVFVSGWSKAKGYHGVMKRWGFAGGGSDKRGHRQVHRASGSVGQRGAGKVWKGKKKAGHMGPDPRCVNALVFRVEAARNLIFLKGTLPGHKGSIVKISDARGKTALKNNHIRLPHPTFVPVPEVEYPVTIQMPPPQRDPFLYPEQPLYQEND</sequence>
<dbReference type="NCBIfam" id="TIGR03625">
    <property type="entry name" value="L3_bact"/>
    <property type="match status" value="1"/>
</dbReference>
<evidence type="ECO:0000313" key="6">
    <source>
        <dbReference type="EMBL" id="CAD9620385.1"/>
    </source>
</evidence>
<dbReference type="GO" id="GO:0006412">
    <property type="term" value="P:translation"/>
    <property type="evidence" value="ECO:0007669"/>
    <property type="project" value="InterPro"/>
</dbReference>
<dbReference type="GO" id="GO:0003735">
    <property type="term" value="F:structural constituent of ribosome"/>
    <property type="evidence" value="ECO:0007669"/>
    <property type="project" value="InterPro"/>
</dbReference>
<dbReference type="SUPFAM" id="SSF50447">
    <property type="entry name" value="Translation proteins"/>
    <property type="match status" value="1"/>
</dbReference>
<gene>
    <name evidence="6" type="ORF">BRAN1462_LOCUS44971</name>
</gene>
<feature type="region of interest" description="Disordered" evidence="5">
    <location>
        <begin position="167"/>
        <end position="202"/>
    </location>
</feature>
<organism evidence="6">
    <name type="scientific">Zooxanthella nutricula</name>
    <dbReference type="NCBI Taxonomy" id="1333877"/>
    <lineage>
        <taxon>Eukaryota</taxon>
        <taxon>Sar</taxon>
        <taxon>Alveolata</taxon>
        <taxon>Dinophyceae</taxon>
        <taxon>Peridiniales</taxon>
        <taxon>Peridiniales incertae sedis</taxon>
        <taxon>Zooxanthella</taxon>
    </lineage>
</organism>
<protein>
    <recommendedName>
        <fullName evidence="4">Large ribosomal subunit protein uL3m</fullName>
    </recommendedName>
</protein>
<comment type="similarity">
    <text evidence="1">Belongs to the universal ribosomal protein uL3 family.</text>
</comment>
<dbReference type="EMBL" id="HBGW01070494">
    <property type="protein sequence ID" value="CAD9620385.1"/>
    <property type="molecule type" value="Transcribed_RNA"/>
</dbReference>
<evidence type="ECO:0000256" key="4">
    <source>
        <dbReference type="ARBA" id="ARBA00035209"/>
    </source>
</evidence>
<dbReference type="InterPro" id="IPR019927">
    <property type="entry name" value="Ribosomal_uL3_bac/org-type"/>
</dbReference>
<dbReference type="AlphaFoldDB" id="A0A7S2LYR3"/>
<dbReference type="GO" id="GO:0005762">
    <property type="term" value="C:mitochondrial large ribosomal subunit"/>
    <property type="evidence" value="ECO:0007669"/>
    <property type="project" value="TreeGrafter"/>
</dbReference>
<proteinExistence type="inferred from homology"/>
<dbReference type="PANTHER" id="PTHR11229">
    <property type="entry name" value="50S RIBOSOMAL PROTEIN L3"/>
    <property type="match status" value="1"/>
</dbReference>
<dbReference type="InterPro" id="IPR009000">
    <property type="entry name" value="Transl_B-barrel_sf"/>
</dbReference>
<evidence type="ECO:0000256" key="2">
    <source>
        <dbReference type="ARBA" id="ARBA00022980"/>
    </source>
</evidence>
<dbReference type="Gene3D" id="3.30.160.810">
    <property type="match status" value="1"/>
</dbReference>
<keyword evidence="3" id="KW-0687">Ribonucleoprotein</keyword>
<evidence type="ECO:0000256" key="5">
    <source>
        <dbReference type="SAM" id="MobiDB-lite"/>
    </source>
</evidence>
<dbReference type="InterPro" id="IPR000597">
    <property type="entry name" value="Ribosomal_uL3"/>
</dbReference>
<dbReference type="PANTHER" id="PTHR11229:SF8">
    <property type="entry name" value="LARGE RIBOSOMAL SUBUNIT PROTEIN UL3M"/>
    <property type="match status" value="1"/>
</dbReference>
<keyword evidence="2" id="KW-0689">Ribosomal protein</keyword>
<dbReference type="Gene3D" id="2.40.30.10">
    <property type="entry name" value="Translation factors"/>
    <property type="match status" value="1"/>
</dbReference>
<name>A0A7S2LYR3_9DINO</name>
<reference evidence="6" key="1">
    <citation type="submission" date="2021-01" db="EMBL/GenBank/DDBJ databases">
        <authorList>
            <person name="Corre E."/>
            <person name="Pelletier E."/>
            <person name="Niang G."/>
            <person name="Scheremetjew M."/>
            <person name="Finn R."/>
            <person name="Kale V."/>
            <person name="Holt S."/>
            <person name="Cochrane G."/>
            <person name="Meng A."/>
            <person name="Brown T."/>
            <person name="Cohen L."/>
        </authorList>
    </citation>
    <scope>NUCLEOTIDE SEQUENCE</scope>
    <source>
        <strain evidence="6">RCC3387</strain>
    </source>
</reference>
<evidence type="ECO:0000256" key="3">
    <source>
        <dbReference type="ARBA" id="ARBA00023274"/>
    </source>
</evidence>
<evidence type="ECO:0000256" key="1">
    <source>
        <dbReference type="ARBA" id="ARBA00006540"/>
    </source>
</evidence>